<comment type="caution">
    <text evidence="1">The sequence shown here is derived from an EMBL/GenBank/DDBJ whole genome shotgun (WGS) entry which is preliminary data.</text>
</comment>
<evidence type="ECO:0000313" key="2">
    <source>
        <dbReference type="Proteomes" id="UP000019487"/>
    </source>
</evidence>
<reference evidence="1 2" key="1">
    <citation type="journal article" date="2014" name="Genome Announc.">
        <title>Draft genome sequence of Sclerotinia borealis, a psychrophilic plant pathogenic fungus.</title>
        <authorList>
            <person name="Mardanov A.V."/>
            <person name="Beletsky A.V."/>
            <person name="Kadnikov V.V."/>
            <person name="Ignatov A.N."/>
            <person name="Ravin N.V."/>
        </authorList>
    </citation>
    <scope>NUCLEOTIDE SEQUENCE [LARGE SCALE GENOMIC DNA]</scope>
    <source>
        <strain evidence="2">F-4157</strain>
    </source>
</reference>
<name>W9CTD6_SCLBF</name>
<sequence length="128" mass="13885">MLGNYSSWATLTSIMFDDSCHGLTGDEWKHLRPNFVPMDMILTGDMPRKSPRAISAYPKQIDGMLGMYEPILTVVVEAATLLGVSTSPLKSVATVARDKCQAEDARGPLLPELVVTIVFSSMSAKPTP</sequence>
<keyword evidence="2" id="KW-1185">Reference proteome</keyword>
<dbReference type="EMBL" id="AYSA01000007">
    <property type="protein sequence ID" value="ESZ99383.1"/>
    <property type="molecule type" value="Genomic_DNA"/>
</dbReference>
<dbReference type="Proteomes" id="UP000019487">
    <property type="component" value="Unassembled WGS sequence"/>
</dbReference>
<dbReference type="AlphaFoldDB" id="W9CTD6"/>
<dbReference type="OrthoDB" id="434648at2759"/>
<protein>
    <submittedName>
        <fullName evidence="1">Uncharacterized protein</fullName>
    </submittedName>
</protein>
<proteinExistence type="predicted"/>
<dbReference type="HOGENOM" id="CLU_1960860_0_0_1"/>
<organism evidence="1 2">
    <name type="scientific">Sclerotinia borealis (strain F-4128)</name>
    <dbReference type="NCBI Taxonomy" id="1432307"/>
    <lineage>
        <taxon>Eukaryota</taxon>
        <taxon>Fungi</taxon>
        <taxon>Dikarya</taxon>
        <taxon>Ascomycota</taxon>
        <taxon>Pezizomycotina</taxon>
        <taxon>Leotiomycetes</taxon>
        <taxon>Helotiales</taxon>
        <taxon>Sclerotiniaceae</taxon>
        <taxon>Sclerotinia</taxon>
    </lineage>
</organism>
<evidence type="ECO:0000313" key="1">
    <source>
        <dbReference type="EMBL" id="ESZ99383.1"/>
    </source>
</evidence>
<gene>
    <name evidence="1" type="ORF">SBOR_0253</name>
</gene>
<accession>W9CTD6</accession>